<dbReference type="GeneID" id="28823521"/>
<sequence>MSESPEQDPHSSYVVLLSGTHVTGKETLAVSLSNSLGCPWLKAEMVHNSATFGARSQAKRGLNYGEVFGRIWYSKLRRIGFLSDGYESDGEGEVEAPGKTTTAPRRLGAECTALISCYAMRKPARDAIRDVMMAHSIRSIFVILNITKETLSGRTLGAEEPELAERIMGEKIEDIQEPLEEEKDIILVDSTRDVDALFVEIKERILQQLSVT</sequence>
<dbReference type="RefSeq" id="XP_018078043.1">
    <property type="nucleotide sequence ID" value="XM_018213795.1"/>
</dbReference>
<accession>A0A194XU03</accession>
<reference evidence="1 2" key="1">
    <citation type="submission" date="2015-10" db="EMBL/GenBank/DDBJ databases">
        <title>Full genome of DAOMC 229536 Phialocephala scopiformis, a fungal endophyte of spruce producing the potent anti-insectan compound rugulosin.</title>
        <authorList>
            <consortium name="DOE Joint Genome Institute"/>
            <person name="Walker A.K."/>
            <person name="Frasz S.L."/>
            <person name="Seifert K.A."/>
            <person name="Miller J.D."/>
            <person name="Mondo S.J."/>
            <person name="Labutti K."/>
            <person name="Lipzen A."/>
            <person name="Dockter R."/>
            <person name="Kennedy M."/>
            <person name="Grigoriev I.V."/>
            <person name="Spatafora J.W."/>
        </authorList>
    </citation>
    <scope>NUCLEOTIDE SEQUENCE [LARGE SCALE GENOMIC DNA]</scope>
    <source>
        <strain evidence="1 2">CBS 120377</strain>
    </source>
</reference>
<dbReference type="InParanoid" id="A0A194XU03"/>
<name>A0A194XU03_MOLSC</name>
<gene>
    <name evidence="1" type="ORF">LY89DRAFT_679029</name>
</gene>
<dbReference type="KEGG" id="psco:LY89DRAFT_679029"/>
<evidence type="ECO:0000313" key="1">
    <source>
        <dbReference type="EMBL" id="KUJ23688.1"/>
    </source>
</evidence>
<dbReference type="Proteomes" id="UP000070700">
    <property type="component" value="Unassembled WGS sequence"/>
</dbReference>
<keyword evidence="2" id="KW-1185">Reference proteome</keyword>
<dbReference type="EMBL" id="KQ947404">
    <property type="protein sequence ID" value="KUJ23688.1"/>
    <property type="molecule type" value="Genomic_DNA"/>
</dbReference>
<dbReference type="SUPFAM" id="SSF52540">
    <property type="entry name" value="P-loop containing nucleoside triphosphate hydrolases"/>
    <property type="match status" value="1"/>
</dbReference>
<dbReference type="STRING" id="149040.A0A194XU03"/>
<dbReference type="AlphaFoldDB" id="A0A194XU03"/>
<evidence type="ECO:0000313" key="2">
    <source>
        <dbReference type="Proteomes" id="UP000070700"/>
    </source>
</evidence>
<protein>
    <submittedName>
        <fullName evidence="1">Uncharacterized protein</fullName>
    </submittedName>
</protein>
<proteinExistence type="predicted"/>
<dbReference type="OrthoDB" id="3533051at2759"/>
<dbReference type="Gene3D" id="3.40.50.300">
    <property type="entry name" value="P-loop containing nucleotide triphosphate hydrolases"/>
    <property type="match status" value="1"/>
</dbReference>
<dbReference type="InterPro" id="IPR027417">
    <property type="entry name" value="P-loop_NTPase"/>
</dbReference>
<organism evidence="1 2">
    <name type="scientific">Mollisia scopiformis</name>
    <name type="common">Conifer needle endophyte fungus</name>
    <name type="synonym">Phialocephala scopiformis</name>
    <dbReference type="NCBI Taxonomy" id="149040"/>
    <lineage>
        <taxon>Eukaryota</taxon>
        <taxon>Fungi</taxon>
        <taxon>Dikarya</taxon>
        <taxon>Ascomycota</taxon>
        <taxon>Pezizomycotina</taxon>
        <taxon>Leotiomycetes</taxon>
        <taxon>Helotiales</taxon>
        <taxon>Mollisiaceae</taxon>
        <taxon>Mollisia</taxon>
    </lineage>
</organism>